<feature type="compositionally biased region" description="Basic and acidic residues" evidence="7">
    <location>
        <begin position="340"/>
        <end position="349"/>
    </location>
</feature>
<name>A0A494GAA5_SOLLC</name>
<dbReference type="PaxDb" id="4081-Solyc00g268310.1.1"/>
<evidence type="ECO:0000313" key="8">
    <source>
        <dbReference type="EnsemblPlants" id="Solyc00g268310.2.1"/>
    </source>
</evidence>
<feature type="region of interest" description="Disordered" evidence="7">
    <location>
        <begin position="272"/>
        <end position="299"/>
    </location>
</feature>
<protein>
    <recommendedName>
        <fullName evidence="10">Major facilitator superfamily (MFS) profile domain-containing protein</fullName>
    </recommendedName>
</protein>
<comment type="subcellular location">
    <subcellularLocation>
        <location evidence="1">Membrane</location>
        <topology evidence="1">Multi-pass membrane protein</topology>
    </subcellularLocation>
</comment>
<evidence type="ECO:0000256" key="7">
    <source>
        <dbReference type="SAM" id="MobiDB-lite"/>
    </source>
</evidence>
<evidence type="ECO:0000256" key="6">
    <source>
        <dbReference type="ARBA" id="ARBA00044504"/>
    </source>
</evidence>
<evidence type="ECO:0008006" key="10">
    <source>
        <dbReference type="Google" id="ProtNLM"/>
    </source>
</evidence>
<reference evidence="8" key="1">
    <citation type="journal article" date="2012" name="Nature">
        <title>The tomato genome sequence provides insights into fleshy fruit evolution.</title>
        <authorList>
            <consortium name="Tomato Genome Consortium"/>
        </authorList>
    </citation>
    <scope>NUCLEOTIDE SEQUENCE [LARGE SCALE GENOMIC DNA]</scope>
    <source>
        <strain evidence="8">cv. Heinz 1706</strain>
    </source>
</reference>
<dbReference type="EnsemblPlants" id="Solyc00g268310.2.1">
    <property type="protein sequence ID" value="Solyc00g268310.2.1"/>
    <property type="gene ID" value="Solyc00g268310.2"/>
</dbReference>
<evidence type="ECO:0000256" key="2">
    <source>
        <dbReference type="ARBA" id="ARBA00022448"/>
    </source>
</evidence>
<dbReference type="Proteomes" id="UP000004994">
    <property type="component" value="Unassembled WGS sequence"/>
</dbReference>
<sequence>MCWLSNHHIVRGLHRTGIRTSVLICCVDRIAIQLDVRGPSVRLDRSSLGPNGSEELEDVVHAQQRVVVDRAGGDADLLFGLCRVVAHELQEAQLRDGPDVAVEPGHGLFVRVQQDEVPVFEARAASPVHRRGRIAAVRESIGQVGVFRCEAPHGLDALGSAADFAFGVDGDDVEGCCADEFVLGILELEVWLGHPFAVDVHDRGAGFVIGVSVDSSWLLSLYTGSGLSAWLGVVCTASRVLQTDDHASLGRIHRPKDSARPEEALGVVRRSTYSNRESNNEDIQGCFPPDTLNSTGLPSEGRSFRSMIELKFVMTRRYSTIAMAGPEIEVRQGSSQVHHRSQDEHHKESESEEDNERNVSLEGPMDSTRTRRLYRKLDLRIIPPFWVLYFLCSAVRSNVGLAQTMNTKQGHDLSTRLDISAHQVSTGLALFYVSYVIFEVPSNLAMSKLSPSVWLARIVISVGVI</sequence>
<evidence type="ECO:0000313" key="9">
    <source>
        <dbReference type="Proteomes" id="UP000004994"/>
    </source>
</evidence>
<keyword evidence="5" id="KW-0472">Membrane</keyword>
<dbReference type="Gramene" id="Solyc00g268310.2.1">
    <property type="protein sequence ID" value="Solyc00g268310.2.1"/>
    <property type="gene ID" value="Solyc00g268310.2"/>
</dbReference>
<feature type="region of interest" description="Disordered" evidence="7">
    <location>
        <begin position="331"/>
        <end position="364"/>
    </location>
</feature>
<evidence type="ECO:0000256" key="5">
    <source>
        <dbReference type="ARBA" id="ARBA00023136"/>
    </source>
</evidence>
<keyword evidence="3" id="KW-0812">Transmembrane</keyword>
<dbReference type="Gene3D" id="1.20.1250.20">
    <property type="entry name" value="MFS general substrate transporter like domains"/>
    <property type="match status" value="1"/>
</dbReference>
<evidence type="ECO:0000256" key="4">
    <source>
        <dbReference type="ARBA" id="ARBA00022989"/>
    </source>
</evidence>
<dbReference type="InParanoid" id="A0A494GAA5"/>
<reference evidence="8" key="2">
    <citation type="submission" date="2019-04" db="UniProtKB">
        <authorList>
            <consortium name="EnsemblPlants"/>
        </authorList>
    </citation>
    <scope>IDENTIFICATION</scope>
    <source>
        <strain evidence="8">cv. Heinz 1706</strain>
    </source>
</reference>
<comment type="similarity">
    <text evidence="6">Belongs to the major facilitator superfamily. Phosphate:H(+) symporter (TC 2.A.1.9) family.</text>
</comment>
<dbReference type="GO" id="GO:0016020">
    <property type="term" value="C:membrane"/>
    <property type="evidence" value="ECO:0007669"/>
    <property type="project" value="UniProtKB-SubCell"/>
</dbReference>
<accession>A0A494GAA5</accession>
<evidence type="ECO:0000256" key="3">
    <source>
        <dbReference type="ARBA" id="ARBA00022692"/>
    </source>
</evidence>
<proteinExistence type="inferred from homology"/>
<dbReference type="AlphaFoldDB" id="A0A494GAA5"/>
<dbReference type="InterPro" id="IPR036259">
    <property type="entry name" value="MFS_trans_sf"/>
</dbReference>
<organism evidence="8">
    <name type="scientific">Solanum lycopersicum</name>
    <name type="common">Tomato</name>
    <name type="synonym">Lycopersicon esculentum</name>
    <dbReference type="NCBI Taxonomy" id="4081"/>
    <lineage>
        <taxon>Eukaryota</taxon>
        <taxon>Viridiplantae</taxon>
        <taxon>Streptophyta</taxon>
        <taxon>Embryophyta</taxon>
        <taxon>Tracheophyta</taxon>
        <taxon>Spermatophyta</taxon>
        <taxon>Magnoliopsida</taxon>
        <taxon>eudicotyledons</taxon>
        <taxon>Gunneridae</taxon>
        <taxon>Pentapetalae</taxon>
        <taxon>asterids</taxon>
        <taxon>lamiids</taxon>
        <taxon>Solanales</taxon>
        <taxon>Solanaceae</taxon>
        <taxon>Solanoideae</taxon>
        <taxon>Solaneae</taxon>
        <taxon>Solanum</taxon>
        <taxon>Solanum subgen. Lycopersicon</taxon>
    </lineage>
</organism>
<evidence type="ECO:0000256" key="1">
    <source>
        <dbReference type="ARBA" id="ARBA00004141"/>
    </source>
</evidence>
<keyword evidence="4" id="KW-1133">Transmembrane helix</keyword>
<keyword evidence="9" id="KW-1185">Reference proteome</keyword>
<dbReference type="PANTHER" id="PTHR43791">
    <property type="entry name" value="PERMEASE-RELATED"/>
    <property type="match status" value="1"/>
</dbReference>
<dbReference type="SUPFAM" id="SSF103473">
    <property type="entry name" value="MFS general substrate transporter"/>
    <property type="match status" value="1"/>
</dbReference>
<keyword evidence="2" id="KW-0813">Transport</keyword>
<dbReference type="PANTHER" id="PTHR43791:SF33">
    <property type="entry name" value="VITAMIN H TRANSPORTER 1"/>
    <property type="match status" value="1"/>
</dbReference>